<sequence>MGARPVSCVSRMSAATRERDKLPLEGRDSTSDRTPACQTLFSPASPPRRRGRLTAVRSAASLVLVFFLAFLLSSDAFCEATSARRRRIRRIAAYSSSAEKLTSPAPFSVLAWILSLASVAVSPSATAVIGLSAAAALQALPSPCLSFPASFGSFVGSPSSHVLPLPRTSPRSHVFFAACSRSLPSGESAPSPLHAAFLLPCLSHEVSLCVSSYGPSAPAASLCTAASPRFQCASRSARPYFLVSSLFGFCPVTRVSSPFARSARCSMRRPGDVSARQERRRRRLAAEHHPPLAPDNDGEDDDPLADVDAFLDRIEREEVHKQPRRTFRASRADAPFFKVSDAPREPLQHALRGLPSSRAWSSQGFLVGSPPSSPSQLSPASAVSSAGSAPTATCAVHSRDARGMRGGSVACVSSQDSEMAKQEEEDEDWGEGDVTVDRDAGADFPLDEGLLARQAEAVLAFLGLRAFSASVHLVTPEQIRELNRSSRGADVATDVLAFPSRPSPGVYREMRHLLSQSARRGREVTAGDGGSQGAGASSRGEAGDGTEWAQAWRTIRLRSPADLTLGEVYFCTSVIQQQVEADRAEIEGLARRGLRLVLRDTGIKGRLKPRLSVQERLPLLFMHAALHLIGFDHEEAHEAREMEAVEEALLAKFLKAAQPRALLQGGGPLAPHFLVGSGLDVCAISRIRRFILAQVGEQEEARRDSEQGAQLEVEELPLCEAEDESRSDAAPAEGDAAQNPGNAAPAEAEESGILPEHGCMYTSRLRRALARILTPLEVLEFLQRFCPLHAEGRQTPLDKVPRPASPEKERNSSVDAVRQDSDFHRNLQRASEFLAGRFAAKEALAKALGGAGLRNLSPGKSRGIPASSKL</sequence>
<proteinExistence type="inferred from homology"/>
<protein>
    <submittedName>
        <fullName evidence="10">4'-phosphopantetheinyl transferase domain-containing protein</fullName>
    </submittedName>
</protein>
<keyword evidence="11" id="KW-1185">Reference proteome</keyword>
<feature type="region of interest" description="Disordered" evidence="8">
    <location>
        <begin position="266"/>
        <end position="304"/>
    </location>
</feature>
<name>A0A2A9MF25_BESBE</name>
<keyword evidence="6" id="KW-0378">Hydrolase</keyword>
<gene>
    <name evidence="10" type="ORF">BESB_065790</name>
</gene>
<evidence type="ECO:0000256" key="3">
    <source>
        <dbReference type="ARBA" id="ARBA00022722"/>
    </source>
</evidence>
<dbReference type="Gene3D" id="3.90.470.20">
    <property type="entry name" value="4'-phosphopantetheinyl transferase domain"/>
    <property type="match status" value="1"/>
</dbReference>
<feature type="transmembrane region" description="Helical" evidence="9">
    <location>
        <begin position="59"/>
        <end position="80"/>
    </location>
</feature>
<dbReference type="STRING" id="94643.A0A2A9MF25"/>
<evidence type="ECO:0000256" key="6">
    <source>
        <dbReference type="ARBA" id="ARBA00022801"/>
    </source>
</evidence>
<evidence type="ECO:0000313" key="10">
    <source>
        <dbReference type="EMBL" id="PFH34546.1"/>
    </source>
</evidence>
<organism evidence="10 11">
    <name type="scientific">Besnoitia besnoiti</name>
    <name type="common">Apicomplexan protozoan</name>
    <dbReference type="NCBI Taxonomy" id="94643"/>
    <lineage>
        <taxon>Eukaryota</taxon>
        <taxon>Sar</taxon>
        <taxon>Alveolata</taxon>
        <taxon>Apicomplexa</taxon>
        <taxon>Conoidasida</taxon>
        <taxon>Coccidia</taxon>
        <taxon>Eucoccidiorida</taxon>
        <taxon>Eimeriorina</taxon>
        <taxon>Sarcocystidae</taxon>
        <taxon>Besnoitia</taxon>
    </lineage>
</organism>
<dbReference type="GeneID" id="40311505"/>
<dbReference type="PROSITE" id="PS01306">
    <property type="entry name" value="UPF0054"/>
    <property type="match status" value="1"/>
</dbReference>
<evidence type="ECO:0000256" key="4">
    <source>
        <dbReference type="ARBA" id="ARBA00022723"/>
    </source>
</evidence>
<dbReference type="GO" id="GO:0000287">
    <property type="term" value="F:magnesium ion binding"/>
    <property type="evidence" value="ECO:0007669"/>
    <property type="project" value="InterPro"/>
</dbReference>
<dbReference type="InterPro" id="IPR037143">
    <property type="entry name" value="4-PPantetheinyl_Trfase_dom_sf"/>
</dbReference>
<feature type="region of interest" description="Disordered" evidence="8">
    <location>
        <begin position="366"/>
        <end position="388"/>
    </location>
</feature>
<dbReference type="GO" id="GO:0004222">
    <property type="term" value="F:metalloendopeptidase activity"/>
    <property type="evidence" value="ECO:0007669"/>
    <property type="project" value="InterPro"/>
</dbReference>
<comment type="caution">
    <text evidence="10">The sequence shown here is derived from an EMBL/GenBank/DDBJ whole genome shotgun (WGS) entry which is preliminary data.</text>
</comment>
<feature type="region of interest" description="Disordered" evidence="8">
    <location>
        <begin position="1"/>
        <end position="49"/>
    </location>
</feature>
<evidence type="ECO:0000256" key="1">
    <source>
        <dbReference type="ARBA" id="ARBA00001947"/>
    </source>
</evidence>
<keyword evidence="3" id="KW-0540">Nuclease</keyword>
<feature type="compositionally biased region" description="Basic and acidic residues" evidence="8">
    <location>
        <begin position="16"/>
        <end position="31"/>
    </location>
</feature>
<dbReference type="PANTHER" id="PTHR46986">
    <property type="entry name" value="ENDORIBONUCLEASE YBEY, CHLOROPLASTIC"/>
    <property type="match status" value="1"/>
</dbReference>
<comment type="cofactor">
    <cofactor evidence="1">
        <name>Zn(2+)</name>
        <dbReference type="ChEBI" id="CHEBI:29105"/>
    </cofactor>
</comment>
<evidence type="ECO:0000313" key="11">
    <source>
        <dbReference type="Proteomes" id="UP000224006"/>
    </source>
</evidence>
<accession>A0A2A9MF25</accession>
<dbReference type="InterPro" id="IPR020549">
    <property type="entry name" value="YbeY_CS"/>
</dbReference>
<dbReference type="InterPro" id="IPR023091">
    <property type="entry name" value="MetalPrtase_cat_dom_sf_prd"/>
</dbReference>
<dbReference type="Gene3D" id="3.40.390.30">
    <property type="entry name" value="Metalloproteases ('zincins'), catalytic domain"/>
    <property type="match status" value="1"/>
</dbReference>
<feature type="compositionally biased region" description="Low complexity" evidence="8">
    <location>
        <begin position="736"/>
        <end position="746"/>
    </location>
</feature>
<keyword evidence="9" id="KW-0472">Membrane</keyword>
<keyword evidence="4" id="KW-0479">Metal-binding</keyword>
<dbReference type="KEGG" id="bbes:BESB_065790"/>
<feature type="compositionally biased region" description="Basic and acidic residues" evidence="8">
    <location>
        <begin position="799"/>
        <end position="822"/>
    </location>
</feature>
<keyword evidence="9" id="KW-1133">Transmembrane helix</keyword>
<dbReference type="Pfam" id="PF02130">
    <property type="entry name" value="YbeY"/>
    <property type="match status" value="2"/>
</dbReference>
<dbReference type="InterPro" id="IPR002036">
    <property type="entry name" value="YbeY"/>
</dbReference>
<dbReference type="PANTHER" id="PTHR46986:SF1">
    <property type="entry name" value="ENDORIBONUCLEASE YBEY, CHLOROPLASTIC"/>
    <property type="match status" value="1"/>
</dbReference>
<evidence type="ECO:0000256" key="8">
    <source>
        <dbReference type="SAM" id="MobiDB-lite"/>
    </source>
</evidence>
<evidence type="ECO:0000256" key="5">
    <source>
        <dbReference type="ARBA" id="ARBA00022759"/>
    </source>
</evidence>
<feature type="region of interest" description="Disordered" evidence="8">
    <location>
        <begin position="793"/>
        <end position="822"/>
    </location>
</feature>
<dbReference type="GO" id="GO:0008897">
    <property type="term" value="F:holo-[acyl-carrier-protein] synthase activity"/>
    <property type="evidence" value="ECO:0007669"/>
    <property type="project" value="InterPro"/>
</dbReference>
<keyword evidence="5" id="KW-0255">Endonuclease</keyword>
<dbReference type="Proteomes" id="UP000224006">
    <property type="component" value="Chromosome VI"/>
</dbReference>
<evidence type="ECO:0000256" key="7">
    <source>
        <dbReference type="ARBA" id="ARBA00022833"/>
    </source>
</evidence>
<dbReference type="HAMAP" id="MF_00009">
    <property type="entry name" value="Endoribonucl_YbeY"/>
    <property type="match status" value="1"/>
</dbReference>
<feature type="region of interest" description="Disordered" evidence="8">
    <location>
        <begin position="720"/>
        <end position="751"/>
    </location>
</feature>
<reference evidence="10 11" key="1">
    <citation type="submission" date="2017-09" db="EMBL/GenBank/DDBJ databases">
        <title>Genome sequencing of Besnoitia besnoiti strain Bb-Ger1.</title>
        <authorList>
            <person name="Schares G."/>
            <person name="Venepally P."/>
            <person name="Lorenzi H.A."/>
        </authorList>
    </citation>
    <scope>NUCLEOTIDE SEQUENCE [LARGE SCALE GENOMIC DNA]</scope>
    <source>
        <strain evidence="10 11">Bb-Ger1</strain>
    </source>
</reference>
<feature type="compositionally biased region" description="Polar residues" evidence="8">
    <location>
        <begin position="32"/>
        <end position="42"/>
    </location>
</feature>
<evidence type="ECO:0000256" key="9">
    <source>
        <dbReference type="SAM" id="Phobius"/>
    </source>
</evidence>
<dbReference type="AlphaFoldDB" id="A0A2A9MF25"/>
<dbReference type="EMBL" id="NWUJ01000006">
    <property type="protein sequence ID" value="PFH34546.1"/>
    <property type="molecule type" value="Genomic_DNA"/>
</dbReference>
<dbReference type="GO" id="GO:0004519">
    <property type="term" value="F:endonuclease activity"/>
    <property type="evidence" value="ECO:0007669"/>
    <property type="project" value="UniProtKB-KW"/>
</dbReference>
<feature type="region of interest" description="Disordered" evidence="8">
    <location>
        <begin position="851"/>
        <end position="870"/>
    </location>
</feature>
<keyword evidence="9" id="KW-0812">Transmembrane</keyword>
<dbReference type="OrthoDB" id="348801at2759"/>
<dbReference type="SUPFAM" id="SSF55486">
    <property type="entry name" value="Metalloproteases ('zincins'), catalytic domain"/>
    <property type="match status" value="1"/>
</dbReference>
<evidence type="ECO:0000256" key="2">
    <source>
        <dbReference type="ARBA" id="ARBA00010875"/>
    </source>
</evidence>
<dbReference type="GO" id="GO:0006364">
    <property type="term" value="P:rRNA processing"/>
    <property type="evidence" value="ECO:0007669"/>
    <property type="project" value="InterPro"/>
</dbReference>
<comment type="similarity">
    <text evidence="2">Belongs to the endoribonuclease YbeY family.</text>
</comment>
<dbReference type="VEuPathDB" id="ToxoDB:BESB_065790"/>
<keyword evidence="7" id="KW-0862">Zinc</keyword>
<feature type="compositionally biased region" description="Low complexity" evidence="8">
    <location>
        <begin position="374"/>
        <end position="388"/>
    </location>
</feature>
<feature type="region of interest" description="Disordered" evidence="8">
    <location>
        <begin position="518"/>
        <end position="545"/>
    </location>
</feature>
<dbReference type="RefSeq" id="XP_029218555.1">
    <property type="nucleotide sequence ID" value="XM_029364972.1"/>
</dbReference>
<keyword evidence="10" id="KW-0808">Transferase</keyword>